<evidence type="ECO:0000313" key="2">
    <source>
        <dbReference type="Proteomes" id="UP000217895"/>
    </source>
</evidence>
<keyword evidence="2" id="KW-1185">Reference proteome</keyword>
<dbReference type="Proteomes" id="UP000217895">
    <property type="component" value="Chromosome"/>
</dbReference>
<accession>A0A1Z4JF30</accession>
<dbReference type="EMBL" id="AP018203">
    <property type="protein sequence ID" value="BAY55263.1"/>
    <property type="molecule type" value="Genomic_DNA"/>
</dbReference>
<evidence type="ECO:0000313" key="1">
    <source>
        <dbReference type="EMBL" id="BAY55263.1"/>
    </source>
</evidence>
<organism evidence="1 2">
    <name type="scientific">Leptolyngbya boryana NIES-2135</name>
    <dbReference type="NCBI Taxonomy" id="1973484"/>
    <lineage>
        <taxon>Bacteria</taxon>
        <taxon>Bacillati</taxon>
        <taxon>Cyanobacteriota</taxon>
        <taxon>Cyanophyceae</taxon>
        <taxon>Leptolyngbyales</taxon>
        <taxon>Leptolyngbyaceae</taxon>
        <taxon>Leptolyngbya group</taxon>
        <taxon>Leptolyngbya</taxon>
    </lineage>
</organism>
<reference evidence="1 2" key="1">
    <citation type="submission" date="2017-06" db="EMBL/GenBank/DDBJ databases">
        <title>Genome sequencing of cyanobaciteial culture collection at National Institute for Environmental Studies (NIES).</title>
        <authorList>
            <person name="Hirose Y."/>
            <person name="Shimura Y."/>
            <person name="Fujisawa T."/>
            <person name="Nakamura Y."/>
            <person name="Kawachi M."/>
        </authorList>
    </citation>
    <scope>NUCLEOTIDE SEQUENCE [LARGE SCALE GENOMIC DNA]</scope>
    <source>
        <strain evidence="1 2">NIES-2135</strain>
    </source>
</reference>
<dbReference type="AlphaFoldDB" id="A0A1Z4JF30"/>
<protein>
    <submittedName>
        <fullName evidence="1">Uncharacterized protein</fullName>
    </submittedName>
</protein>
<proteinExistence type="predicted"/>
<sequence length="95" mass="11081">MRWFTFNCRRHLPVRLKIELTVDEIKEALKRYVADKITIAEYRPGDVQFIYDGQEDPDEYVAQTIDGAFVVLEHSKLKLLPSSEEVLAPEGWRSV</sequence>
<name>A0A1Z4JF30_LEPBY</name>
<gene>
    <name evidence="1" type="ORF">NIES2135_20860</name>
</gene>